<name>A0ABS5VAE3_9GAMM</name>
<dbReference type="EMBL" id="JAHEPS010000007">
    <property type="protein sequence ID" value="MBT1445993.1"/>
    <property type="molecule type" value="Genomic_DNA"/>
</dbReference>
<keyword evidence="3" id="KW-0732">Signal</keyword>
<dbReference type="NCBIfam" id="NF041940">
    <property type="entry name" value="choice_anch_X"/>
    <property type="match status" value="1"/>
</dbReference>
<evidence type="ECO:0000256" key="3">
    <source>
        <dbReference type="SAM" id="SignalP"/>
    </source>
</evidence>
<dbReference type="NCBIfam" id="TIGR03503">
    <property type="entry name" value="TIGR03503 family protein"/>
    <property type="match status" value="1"/>
</dbReference>
<keyword evidence="2" id="KW-0812">Transmembrane</keyword>
<evidence type="ECO:0000313" key="4">
    <source>
        <dbReference type="EMBL" id="MBT1445993.1"/>
    </source>
</evidence>
<organism evidence="4 5">
    <name type="scientific">Shewanella jiangmenensis</name>
    <dbReference type="NCBI Taxonomy" id="2837387"/>
    <lineage>
        <taxon>Bacteria</taxon>
        <taxon>Pseudomonadati</taxon>
        <taxon>Pseudomonadota</taxon>
        <taxon>Gammaproteobacteria</taxon>
        <taxon>Alteromonadales</taxon>
        <taxon>Shewanellaceae</taxon>
        <taxon>Shewanella</taxon>
    </lineage>
</organism>
<feature type="coiled-coil region" evidence="1">
    <location>
        <begin position="401"/>
        <end position="430"/>
    </location>
</feature>
<protein>
    <submittedName>
        <fullName evidence="4">TIGR03503 family protein</fullName>
    </submittedName>
</protein>
<keyword evidence="5" id="KW-1185">Reference proteome</keyword>
<evidence type="ECO:0000256" key="1">
    <source>
        <dbReference type="SAM" id="Coils"/>
    </source>
</evidence>
<evidence type="ECO:0000313" key="5">
    <source>
        <dbReference type="Proteomes" id="UP001195903"/>
    </source>
</evidence>
<dbReference type="InterPro" id="IPR020010">
    <property type="entry name" value="CHP03503"/>
</dbReference>
<feature type="transmembrane region" description="Helical" evidence="2">
    <location>
        <begin position="376"/>
        <end position="398"/>
    </location>
</feature>
<reference evidence="4 5" key="1">
    <citation type="submission" date="2021-05" db="EMBL/GenBank/DDBJ databases">
        <title>Shewanella sp. JM162201.</title>
        <authorList>
            <person name="Xu S."/>
            <person name="Li A."/>
        </authorList>
    </citation>
    <scope>NUCLEOTIDE SEQUENCE [LARGE SCALE GENOMIC DNA]</scope>
    <source>
        <strain evidence="4 5">JM162201</strain>
    </source>
</reference>
<accession>A0ABS5VAE3</accession>
<evidence type="ECO:0000256" key="2">
    <source>
        <dbReference type="SAM" id="Phobius"/>
    </source>
</evidence>
<keyword evidence="2" id="KW-1133">Transmembrane helix</keyword>
<comment type="caution">
    <text evidence="4">The sequence shown here is derived from an EMBL/GenBank/DDBJ whole genome shotgun (WGS) entry which is preliminary data.</text>
</comment>
<gene>
    <name evidence="4" type="ORF">KJI95_15975</name>
</gene>
<keyword evidence="2" id="KW-0472">Membrane</keyword>
<dbReference type="Proteomes" id="UP001195903">
    <property type="component" value="Unassembled WGS sequence"/>
</dbReference>
<proteinExistence type="predicted"/>
<sequence>MPLAGIITLFNTVRAVVLLGLLGLPTMAPAADAVPKEQARELKNRFRIDHMVESMTLVVQREYGSAPVVVILPDGSKWYANRHPDTVKWTDGVTGDIISIEHPQPGPWQLTGRVVEGSTLKMLSKLSVEIDPLPQPLFQGERVKIFARLMGDNERLRMPGLDYLVEWTARFESNHQPGDENFAAGTITVGSYKDDGEALDEAPDDGVFTGKINLSQPWGHYKFMVRARNNVFEREQETEIVLSPHPISVSLIEPEDPLTQPYKLDIKVNAEALKLEETHLELEMVGPAGLQLPLSIAGLTEGQTEFTLPDAHEFGSYRIKGDAFSTTLGGREVVLSLPEQFFNLIEPPAPPPSPEEIAAKEAAIAAAEEAKAKESAMMVLIGVNLVLLLLGIGALIFWRKRQALKKALAAAAAEARAEEAKKGVKETLDDIDLTLPDD</sequence>
<feature type="chain" id="PRO_5045089372" evidence="3">
    <location>
        <begin position="31"/>
        <end position="438"/>
    </location>
</feature>
<keyword evidence="1" id="KW-0175">Coiled coil</keyword>
<feature type="signal peptide" evidence="3">
    <location>
        <begin position="1"/>
        <end position="30"/>
    </location>
</feature>